<evidence type="ECO:0000313" key="3">
    <source>
        <dbReference type="Proteomes" id="UP000321440"/>
    </source>
</evidence>
<dbReference type="Pfam" id="PF13676">
    <property type="entry name" value="TIR_2"/>
    <property type="match status" value="1"/>
</dbReference>
<dbReference type="Proteomes" id="UP000321440">
    <property type="component" value="Unassembled WGS sequence"/>
</dbReference>
<proteinExistence type="predicted"/>
<name>A0A511W5L9_9BACI</name>
<dbReference type="AlphaFoldDB" id="A0A511W5L9"/>
<dbReference type="OrthoDB" id="4772211at2"/>
<organism evidence="2 3">
    <name type="scientific">Alkalibacillus haloalkaliphilus</name>
    <dbReference type="NCBI Taxonomy" id="94136"/>
    <lineage>
        <taxon>Bacteria</taxon>
        <taxon>Bacillati</taxon>
        <taxon>Bacillota</taxon>
        <taxon>Bacilli</taxon>
        <taxon>Bacillales</taxon>
        <taxon>Bacillaceae</taxon>
        <taxon>Alkalibacillus</taxon>
    </lineage>
</organism>
<dbReference type="PROSITE" id="PS50104">
    <property type="entry name" value="TIR"/>
    <property type="match status" value="1"/>
</dbReference>
<reference evidence="2 3" key="1">
    <citation type="submission" date="2019-07" db="EMBL/GenBank/DDBJ databases">
        <title>Whole genome shotgun sequence of Alkalibacillus haloalkaliphilus NBRC 103110.</title>
        <authorList>
            <person name="Hosoyama A."/>
            <person name="Uohara A."/>
            <person name="Ohji S."/>
            <person name="Ichikawa N."/>
        </authorList>
    </citation>
    <scope>NUCLEOTIDE SEQUENCE [LARGE SCALE GENOMIC DNA]</scope>
    <source>
        <strain evidence="2 3">NBRC 103110</strain>
    </source>
</reference>
<accession>A0A511W5L9</accession>
<dbReference type="RefSeq" id="WP_146816919.1">
    <property type="nucleotide sequence ID" value="NZ_BJYA01000013.1"/>
</dbReference>
<dbReference type="InterPro" id="IPR000157">
    <property type="entry name" value="TIR_dom"/>
</dbReference>
<dbReference type="InterPro" id="IPR035897">
    <property type="entry name" value="Toll_tir_struct_dom_sf"/>
</dbReference>
<dbReference type="SUPFAM" id="SSF52200">
    <property type="entry name" value="Toll/Interleukin receptor TIR domain"/>
    <property type="match status" value="1"/>
</dbReference>
<keyword evidence="3" id="KW-1185">Reference proteome</keyword>
<gene>
    <name evidence="2" type="ORF">AHA02nite_20330</name>
</gene>
<protein>
    <recommendedName>
        <fullName evidence="1">TIR domain-containing protein</fullName>
    </recommendedName>
</protein>
<comment type="caution">
    <text evidence="2">The sequence shown here is derived from an EMBL/GenBank/DDBJ whole genome shotgun (WGS) entry which is preliminary data.</text>
</comment>
<dbReference type="EMBL" id="BJYA01000013">
    <property type="protein sequence ID" value="GEN46257.1"/>
    <property type="molecule type" value="Genomic_DNA"/>
</dbReference>
<evidence type="ECO:0000313" key="2">
    <source>
        <dbReference type="EMBL" id="GEN46257.1"/>
    </source>
</evidence>
<dbReference type="GO" id="GO:0007165">
    <property type="term" value="P:signal transduction"/>
    <property type="evidence" value="ECO:0007669"/>
    <property type="project" value="InterPro"/>
</dbReference>
<evidence type="ECO:0000259" key="1">
    <source>
        <dbReference type="PROSITE" id="PS50104"/>
    </source>
</evidence>
<feature type="domain" description="TIR" evidence="1">
    <location>
        <begin position="1"/>
        <end position="132"/>
    </location>
</feature>
<sequence>MGNKVFLSHASADKKLVDRFVEFLQTGFDMTSSDIYYTSQRGTITTGKNFIVSIRENIKDTKLVVFFVTPNYLKSDFCLSELGAAWVLEENIYPILINPVNGSSLETTPLKGLTQYLKIREEDDLMQLADEFKQYGVIEDYLGSTVTAKARSFIRDYEELCQFEEDKFISVDEHGKLKKEIDQMIENNANQDKTIRELKEYISSLESLKNQDEVAELKSTGNDEWEQFKEYINDIKTQIAKVHPMVISAMYHDKFFVSDFGFWPKDNWSTVIELQADKFLVVDEGEFEVFPDYDEFVISNLLQGLNTFNDFIKDGSVTLYEIFENKYEMNLDFSSKRVWETLFDVEIQME</sequence>
<dbReference type="Gene3D" id="3.40.50.10140">
    <property type="entry name" value="Toll/interleukin-1 receptor homology (TIR) domain"/>
    <property type="match status" value="1"/>
</dbReference>